<evidence type="ECO:0000313" key="7">
    <source>
        <dbReference type="Proteomes" id="UP000694845"/>
    </source>
</evidence>
<dbReference type="PANTHER" id="PTHR13024">
    <property type="entry name" value="MICROSOMAL TRIGLYCERIDE TRANSFER PROTEIN, LARGE SUBUNIT"/>
    <property type="match status" value="1"/>
</dbReference>
<evidence type="ECO:0000256" key="4">
    <source>
        <dbReference type="ARBA" id="ARBA00022824"/>
    </source>
</evidence>
<dbReference type="InterPro" id="IPR001747">
    <property type="entry name" value="Vitellogenin_N"/>
</dbReference>
<evidence type="ECO:0000313" key="8">
    <source>
        <dbReference type="RefSeq" id="XP_022087397.1"/>
    </source>
</evidence>
<dbReference type="RefSeq" id="XP_022087398.1">
    <property type="nucleotide sequence ID" value="XM_022231706.1"/>
</dbReference>
<dbReference type="PROSITE" id="PS51211">
    <property type="entry name" value="VITELLOGENIN"/>
    <property type="match status" value="1"/>
</dbReference>
<dbReference type="GO" id="GO:0008289">
    <property type="term" value="F:lipid binding"/>
    <property type="evidence" value="ECO:0007669"/>
    <property type="project" value="InterPro"/>
</dbReference>
<dbReference type="RefSeq" id="XP_022087399.1">
    <property type="nucleotide sequence ID" value="XM_022231707.1"/>
</dbReference>
<name>A0A8B7Y4C3_ACAPL</name>
<dbReference type="InterPro" id="IPR015819">
    <property type="entry name" value="Lipid_transp_b-sht_shell"/>
</dbReference>
<proteinExistence type="predicted"/>
<accession>A0A8B7Y4C3</accession>
<comment type="caution">
    <text evidence="5">Lacks conserved residue(s) required for the propagation of feature annotation.</text>
</comment>
<dbReference type="GO" id="GO:0016323">
    <property type="term" value="C:basolateral plasma membrane"/>
    <property type="evidence" value="ECO:0007669"/>
    <property type="project" value="TreeGrafter"/>
</dbReference>
<dbReference type="KEGG" id="aplc:110977498"/>
<evidence type="ECO:0000256" key="2">
    <source>
        <dbReference type="ARBA" id="ARBA00022448"/>
    </source>
</evidence>
<evidence type="ECO:0000256" key="3">
    <source>
        <dbReference type="ARBA" id="ARBA00022729"/>
    </source>
</evidence>
<dbReference type="Gene3D" id="1.25.10.20">
    <property type="entry name" value="Vitellinogen, superhelical"/>
    <property type="match status" value="1"/>
</dbReference>
<dbReference type="PANTHER" id="PTHR13024:SF0">
    <property type="entry name" value="MICROSOMAL TRIACYLGLYCEROL TRANSFER PROTEIN"/>
    <property type="match status" value="1"/>
</dbReference>
<comment type="subcellular location">
    <subcellularLocation>
        <location evidence="1">Endoplasmic reticulum</location>
    </subcellularLocation>
</comment>
<dbReference type="SMART" id="SM00638">
    <property type="entry name" value="LPD_N"/>
    <property type="match status" value="1"/>
</dbReference>
<dbReference type="AlphaFoldDB" id="A0A8B7Y4C3"/>
<evidence type="ECO:0000256" key="5">
    <source>
        <dbReference type="PROSITE-ProRule" id="PRU00557"/>
    </source>
</evidence>
<dbReference type="SUPFAM" id="SSF48431">
    <property type="entry name" value="Lipovitellin-phosvitin complex, superhelical domain"/>
    <property type="match status" value="1"/>
</dbReference>
<gene>
    <name evidence="8 9 10" type="primary">LOC110977498</name>
</gene>
<dbReference type="Pfam" id="PF01347">
    <property type="entry name" value="Vitellogenin_N"/>
    <property type="match status" value="1"/>
</dbReference>
<evidence type="ECO:0000313" key="10">
    <source>
        <dbReference type="RefSeq" id="XP_022087399.1"/>
    </source>
</evidence>
<dbReference type="GO" id="GO:0005783">
    <property type="term" value="C:endoplasmic reticulum"/>
    <property type="evidence" value="ECO:0007669"/>
    <property type="project" value="UniProtKB-SubCell"/>
</dbReference>
<protein>
    <submittedName>
        <fullName evidence="8 9">Microsomal triglyceride transfer protein large subunit-like</fullName>
    </submittedName>
</protein>
<dbReference type="InterPro" id="IPR039988">
    <property type="entry name" value="MTTP"/>
</dbReference>
<reference evidence="8 9" key="1">
    <citation type="submission" date="2025-04" db="UniProtKB">
        <authorList>
            <consortium name="RefSeq"/>
        </authorList>
    </citation>
    <scope>IDENTIFICATION</scope>
</reference>
<evidence type="ECO:0000313" key="9">
    <source>
        <dbReference type="RefSeq" id="XP_022087398.1"/>
    </source>
</evidence>
<keyword evidence="3" id="KW-0732">Signal</keyword>
<keyword evidence="7" id="KW-1185">Reference proteome</keyword>
<dbReference type="RefSeq" id="XP_022087397.1">
    <property type="nucleotide sequence ID" value="XM_022231705.1"/>
</dbReference>
<evidence type="ECO:0000259" key="6">
    <source>
        <dbReference type="PROSITE" id="PS51211"/>
    </source>
</evidence>
<dbReference type="OMA" id="HVWGGSA"/>
<dbReference type="CTD" id="4547"/>
<dbReference type="GeneID" id="110977498"/>
<organism evidence="7 8">
    <name type="scientific">Acanthaster planci</name>
    <name type="common">Crown-of-thorns starfish</name>
    <dbReference type="NCBI Taxonomy" id="133434"/>
    <lineage>
        <taxon>Eukaryota</taxon>
        <taxon>Metazoa</taxon>
        <taxon>Echinodermata</taxon>
        <taxon>Eleutherozoa</taxon>
        <taxon>Asterozoa</taxon>
        <taxon>Asteroidea</taxon>
        <taxon>Valvatacea</taxon>
        <taxon>Valvatida</taxon>
        <taxon>Acanthasteridae</taxon>
        <taxon>Acanthaster</taxon>
    </lineage>
</organism>
<sequence>MQVRSSERRTVQDRMKMLALLTVIGTFCVTQGACLSYELGKTYSYSYVTEIHINEAVPTGSDVGFKLSSTADLSVVWQSGSEQVAKLSLRDIRLSSIAEREDAENTFLSPPTTLTVASSQPVYFVWSVGKVGQIYVSDSESEGSADVKRGVIGLFQMQDVEGEITEVDASGKCIVTYTKVGSKILKLKDLNSCITVQSGGFSHPKSAFGIDVQSEASVSCDLSQDKKIIQSAASFEKWKTFVNIQSELSTSVTASQSLALQSSDGVAETLQGSTAEGAITGAGNFHRASWSSDKMGQQCGEGCRPLSEVVAEARDGLTEEAVAKTKSAMAYLDVLQAFRNSGKNTIVETLKDVDNAPIVAQLFDVLAATQTPPAWEAIKEVVDFTNREAGEILERFLLTMAYNNHPTEEQISWLLGILKEEKVDNKDVQAMMALTVAKLVNSYCYLGTEQCNSKAVTDAIDWLLAGVTTEDRFQKILCLNALKNAVQPSSIEAILSVAENEPDMDVVEVALDALLKFDTEYFTPKVNNILNNIFHEGSKQYSTVTRALAADLLLQNQPSEADVVSMVLSLRESSQGEMALFVLEKVLHYAKGSSENSDTIRSALSGMQVQNYYTMALPGQSVAFNSFFLETDDVSINYGLDLQMTASGLLRKSDFHVGLDIKNESLLLLNVGVFSRGLEYFFGEETGDTGEATAGLNIECMDMKLRMLVFFTGTGELMSMAWNMGSSDSPMPHMRVIGLVQDHSQKLGLQSGFGVDLNVQGSLSLDLGGSLDFSLWDRSSTTIVSTGGSMGVKGSTRITTPFITTGIDYTGRGATRVNFVTSVQFSSLPPLSCLQLMSEPLIYINEVTMQEQLARSETKYQSYLRRRFKVLDRSFKLFDRNSAPCHEMFGKEEEEEEEGWW</sequence>
<dbReference type="InterPro" id="IPR045811">
    <property type="entry name" value="MTP_lip-bd"/>
</dbReference>
<keyword evidence="2" id="KW-0813">Transport</keyword>
<dbReference type="InterPro" id="IPR011030">
    <property type="entry name" value="Lipovitellin_superhlx_dom"/>
</dbReference>
<evidence type="ECO:0000256" key="1">
    <source>
        <dbReference type="ARBA" id="ARBA00004240"/>
    </source>
</evidence>
<dbReference type="GO" id="GO:0005794">
    <property type="term" value="C:Golgi apparatus"/>
    <property type="evidence" value="ECO:0007669"/>
    <property type="project" value="TreeGrafter"/>
</dbReference>
<dbReference type="InterPro" id="IPR015816">
    <property type="entry name" value="Vitellinogen_b-sht_N"/>
</dbReference>
<dbReference type="GO" id="GO:0005548">
    <property type="term" value="F:phospholipid transporter activity"/>
    <property type="evidence" value="ECO:0007669"/>
    <property type="project" value="InterPro"/>
</dbReference>
<feature type="domain" description="Vitellogenin" evidence="6">
    <location>
        <begin position="37"/>
        <end position="659"/>
    </location>
</feature>
<dbReference type="Pfam" id="PF19444">
    <property type="entry name" value="MTP_lip_bd"/>
    <property type="match status" value="1"/>
</dbReference>
<dbReference type="Proteomes" id="UP000694845">
    <property type="component" value="Unplaced"/>
</dbReference>
<dbReference type="Gene3D" id="2.30.230.10">
    <property type="entry name" value="Lipovitellin, beta-sheet shell regions, chain A"/>
    <property type="match status" value="1"/>
</dbReference>
<dbReference type="OrthoDB" id="5865932at2759"/>
<keyword evidence="4" id="KW-0256">Endoplasmic reticulum</keyword>
<dbReference type="GO" id="GO:0042157">
    <property type="term" value="P:lipoprotein metabolic process"/>
    <property type="evidence" value="ECO:0007669"/>
    <property type="project" value="TreeGrafter"/>
</dbReference>
<dbReference type="SUPFAM" id="SSF56968">
    <property type="entry name" value="Lipovitellin-phosvitin complex, beta-sheet shell regions"/>
    <property type="match status" value="1"/>
</dbReference>